<evidence type="ECO:0000313" key="4">
    <source>
        <dbReference type="Proteomes" id="UP000515163"/>
    </source>
</evidence>
<dbReference type="Gene3D" id="1.20.5.990">
    <property type="entry name" value="Nemo cc2-lz domain - 1d5 darpin complex"/>
    <property type="match status" value="1"/>
</dbReference>
<sequence length="282" mass="33133">MMASSNVKARCSKCDEIQRLYLAVLEDKQAILVRLQEEQERVKKLSKEIEPTERKRRQEGERTRTEESTNISMAMAVNRKWKEEYEQLREKYKTDFRKLQEEISSLNHKLEESNIHVLTLEAENMRLAQALSGEDVSTGTKRNNEENELIKAQMQAYKDDFSFERRDREKAQSEKESIQEELKSAQEIIATLVKEIEVFKVEHKKDQEQMRQIINQQNLARPQLQIIYPVVDPSEHEQHTQWRRQQQRRGILSRGSHIAPPSAFYGGDVEVDQADGPKSEHN</sequence>
<gene>
    <name evidence="5" type="primary">LOC116289536</name>
</gene>
<evidence type="ECO:0000313" key="5">
    <source>
        <dbReference type="RefSeq" id="XP_031552340.1"/>
    </source>
</evidence>
<reference evidence="5" key="1">
    <citation type="submission" date="2025-08" db="UniProtKB">
        <authorList>
            <consortium name="RefSeq"/>
        </authorList>
    </citation>
    <scope>IDENTIFICATION</scope>
    <source>
        <tissue evidence="5">Tentacle</tissue>
    </source>
</reference>
<dbReference type="GO" id="GO:0005737">
    <property type="term" value="C:cytoplasm"/>
    <property type="evidence" value="ECO:0007669"/>
    <property type="project" value="UniProtKB-ARBA"/>
</dbReference>
<feature type="coiled-coil region" evidence="2">
    <location>
        <begin position="161"/>
        <end position="195"/>
    </location>
</feature>
<keyword evidence="4" id="KW-1185">Reference proteome</keyword>
<dbReference type="OrthoDB" id="6066489at2759"/>
<dbReference type="GO" id="GO:0006357">
    <property type="term" value="P:regulation of transcription by RNA polymerase II"/>
    <property type="evidence" value="ECO:0007669"/>
    <property type="project" value="TreeGrafter"/>
</dbReference>
<protein>
    <submittedName>
        <fullName evidence="5">TNFAIP3-interacting protein 1-like</fullName>
    </submittedName>
</protein>
<name>A0A6P8HIE2_ACTTE</name>
<feature type="region of interest" description="Disordered" evidence="3">
    <location>
        <begin position="235"/>
        <end position="282"/>
    </location>
</feature>
<dbReference type="PANTHER" id="PTHR31882:SF11">
    <property type="entry name" value="HDA1 COMPLEX SUBUNIT 2"/>
    <property type="match status" value="1"/>
</dbReference>
<feature type="compositionally biased region" description="Basic and acidic residues" evidence="3">
    <location>
        <begin position="43"/>
        <end position="67"/>
    </location>
</feature>
<dbReference type="InParanoid" id="A0A6P8HIE2"/>
<dbReference type="GO" id="GO:0043122">
    <property type="term" value="P:regulation of canonical NF-kappaB signal transduction"/>
    <property type="evidence" value="ECO:0007669"/>
    <property type="project" value="UniProtKB-ARBA"/>
</dbReference>
<feature type="region of interest" description="Disordered" evidence="3">
    <location>
        <begin position="43"/>
        <end position="68"/>
    </location>
</feature>
<dbReference type="KEGG" id="aten:116289536"/>
<dbReference type="Proteomes" id="UP000515163">
    <property type="component" value="Unplaced"/>
</dbReference>
<dbReference type="PANTHER" id="PTHR31882">
    <property type="entry name" value="TNFAIP3-INTERACTING PROTEIN COILED COIL FAMILY MEMBER"/>
    <property type="match status" value="1"/>
</dbReference>
<evidence type="ECO:0000256" key="1">
    <source>
        <dbReference type="ARBA" id="ARBA00023054"/>
    </source>
</evidence>
<dbReference type="AlphaFoldDB" id="A0A6P8HIE2"/>
<dbReference type="GeneID" id="116289536"/>
<evidence type="ECO:0000256" key="3">
    <source>
        <dbReference type="SAM" id="MobiDB-lite"/>
    </source>
</evidence>
<evidence type="ECO:0000256" key="2">
    <source>
        <dbReference type="SAM" id="Coils"/>
    </source>
</evidence>
<accession>A0A6P8HIE2</accession>
<organism evidence="4 5">
    <name type="scientific">Actinia tenebrosa</name>
    <name type="common">Australian red waratah sea anemone</name>
    <dbReference type="NCBI Taxonomy" id="6105"/>
    <lineage>
        <taxon>Eukaryota</taxon>
        <taxon>Metazoa</taxon>
        <taxon>Cnidaria</taxon>
        <taxon>Anthozoa</taxon>
        <taxon>Hexacorallia</taxon>
        <taxon>Actiniaria</taxon>
        <taxon>Actiniidae</taxon>
        <taxon>Actinia</taxon>
    </lineage>
</organism>
<keyword evidence="1 2" id="KW-0175">Coiled coil</keyword>
<proteinExistence type="predicted"/>
<dbReference type="RefSeq" id="XP_031552340.1">
    <property type="nucleotide sequence ID" value="XM_031696480.1"/>
</dbReference>